<protein>
    <submittedName>
        <fullName evidence="1">Uncharacterized protein</fullName>
    </submittedName>
</protein>
<dbReference type="AlphaFoldDB" id="A0A364V3G4"/>
<proteinExistence type="predicted"/>
<name>A0A364V3G4_9CORY</name>
<evidence type="ECO:0000313" key="2">
    <source>
        <dbReference type="Proteomes" id="UP000251577"/>
    </source>
</evidence>
<keyword evidence="2" id="KW-1185">Reference proteome</keyword>
<comment type="caution">
    <text evidence="1">The sequence shown here is derived from an EMBL/GenBank/DDBJ whole genome shotgun (WGS) entry which is preliminary data.</text>
</comment>
<dbReference type="Proteomes" id="UP000251577">
    <property type="component" value="Unassembled WGS sequence"/>
</dbReference>
<evidence type="ECO:0000313" key="1">
    <source>
        <dbReference type="EMBL" id="RAV31169.1"/>
    </source>
</evidence>
<gene>
    <name evidence="1" type="ORF">DLJ54_09810</name>
</gene>
<organism evidence="1 2">
    <name type="scientific">Corynebacterium heidelbergense</name>
    <dbReference type="NCBI Taxonomy" id="2055947"/>
    <lineage>
        <taxon>Bacteria</taxon>
        <taxon>Bacillati</taxon>
        <taxon>Actinomycetota</taxon>
        <taxon>Actinomycetes</taxon>
        <taxon>Mycobacteriales</taxon>
        <taxon>Corynebacteriaceae</taxon>
        <taxon>Corynebacterium</taxon>
    </lineage>
</organism>
<reference evidence="1 2" key="1">
    <citation type="journal article" date="2018" name="Syst. Appl. Microbiol.">
        <title>Corynebacterium heidelbergense sp. nov., isolated from the preen glands of Egyptian geese (Alopochen aegyptiacus).</title>
        <authorList>
            <person name="Braun M.S."/>
            <person name="Wang E."/>
            <person name="Zimmermann S."/>
            <person name="Wink M."/>
        </authorList>
    </citation>
    <scope>NUCLEOTIDE SEQUENCE [LARGE SCALE GENOMIC DNA]</scope>
    <source>
        <strain evidence="1 2">647</strain>
    </source>
</reference>
<dbReference type="EMBL" id="QHCV01000162">
    <property type="protein sequence ID" value="RAV31169.1"/>
    <property type="molecule type" value="Genomic_DNA"/>
</dbReference>
<sequence length="118" mass="12620">MDTTDDQLSPGGWVGVLGAHCNADDQWVYAASNGTDRAVVCRVGANGGLYYRGLYKGGEAERDIASGREGSYRTISDGGTVIVISPKKISVENSSGAELSQVELTEFHFKLDQPESFD</sequence>
<accession>A0A364V3G4</accession>